<accession>A0ACC1IDW0</accession>
<comment type="caution">
    <text evidence="1">The sequence shown here is derived from an EMBL/GenBank/DDBJ whole genome shotgun (WGS) entry which is preliminary data.</text>
</comment>
<reference evidence="1" key="1">
    <citation type="submission" date="2022-07" db="EMBL/GenBank/DDBJ databases">
        <title>Phylogenomic reconstructions and comparative analyses of Kickxellomycotina fungi.</title>
        <authorList>
            <person name="Reynolds N.K."/>
            <person name="Stajich J.E."/>
            <person name="Barry K."/>
            <person name="Grigoriev I.V."/>
            <person name="Crous P."/>
            <person name="Smith M.E."/>
        </authorList>
    </citation>
    <scope>NUCLEOTIDE SEQUENCE</scope>
    <source>
        <strain evidence="1">Benny 63K</strain>
    </source>
</reference>
<organism evidence="1 2">
    <name type="scientific">Kickxella alabastrina</name>
    <dbReference type="NCBI Taxonomy" id="61397"/>
    <lineage>
        <taxon>Eukaryota</taxon>
        <taxon>Fungi</taxon>
        <taxon>Fungi incertae sedis</taxon>
        <taxon>Zoopagomycota</taxon>
        <taxon>Kickxellomycotina</taxon>
        <taxon>Kickxellomycetes</taxon>
        <taxon>Kickxellales</taxon>
        <taxon>Kickxellaceae</taxon>
        <taxon>Kickxella</taxon>
    </lineage>
</organism>
<proteinExistence type="predicted"/>
<keyword evidence="2" id="KW-1185">Reference proteome</keyword>
<name>A0ACC1IDW0_9FUNG</name>
<sequence length="679" mass="75744">MHTGDTRGDKTPEPQAFEPPTREHIDENIDLEGIEVTNYALRQFEAVDKNIFLRGSSEGSKHEESIPCHCRYNPSTDSRSLACGESSDCINRLVQMECNALTCPCGSYCLNRRFQKRQYAKVRIIDAGRKGFGMQALEDLDTGSFVMEYMGEVVTAGEFRKRAGVYQSEGIQHHYFMSIGNNRVIDATRKGCIARFINHSCGPNCVLQKWMVGGAIRMGIFVEKPIKRGEEITFDYKFERMAGSEPQPCYCGSPECKGIIGVAKERSKKHVQSTVGVDEDVDNCVADIDEEIEDDTVTRHQRDDIRRRHAAVDDEEYGRAHADDYYSGSEDDDGAQYSDSSSIGRTGFTRMRRRNTKKTGLTSPEQVLKFVQIMHRSARQTRIIEILIGKLMETNDPRLLKALIGLQGASILRSWLQDYENDDVMMIKILQCIAHMPISTRNTIEENRLEEAVKPLCSYSDETIAGMASDLVEKWAALRHVFKIPKKSRKESAAGAAETLAGVEKTPVGSRRESPNHAANGTPPVSVGQHTMTNAATGAVSGGGGGGDGDSPAGVMRWRSSNNMSQPPSRMRSESPAPRDMRGYSQPSQQHQQQQQQQPYYGNQQHQQQYAPASATFVATANGWARRGSVYRGQSPVRAPYNTGYRSRYGQQQQMPSRSRSPGAFHRTGAPYSTSRYPR</sequence>
<evidence type="ECO:0000313" key="1">
    <source>
        <dbReference type="EMBL" id="KAJ1892127.1"/>
    </source>
</evidence>
<dbReference type="Proteomes" id="UP001150581">
    <property type="component" value="Unassembled WGS sequence"/>
</dbReference>
<evidence type="ECO:0000313" key="2">
    <source>
        <dbReference type="Proteomes" id="UP001150581"/>
    </source>
</evidence>
<feature type="non-terminal residue" evidence="1">
    <location>
        <position position="679"/>
    </location>
</feature>
<gene>
    <name evidence="1" type="ORF">LPJ66_006528</name>
</gene>
<protein>
    <submittedName>
        <fullName evidence="1">Uncharacterized protein</fullName>
    </submittedName>
</protein>
<dbReference type="EMBL" id="JANBPG010001045">
    <property type="protein sequence ID" value="KAJ1892127.1"/>
    <property type="molecule type" value="Genomic_DNA"/>
</dbReference>